<dbReference type="PANTHER" id="PTHR43316">
    <property type="entry name" value="HYDROLASE, HALOACID DELAHOGENASE-RELATED"/>
    <property type="match status" value="1"/>
</dbReference>
<dbReference type="EMBL" id="ML975151">
    <property type="protein sequence ID" value="KAF1815638.1"/>
    <property type="molecule type" value="Genomic_DNA"/>
</dbReference>
<dbReference type="RefSeq" id="XP_033537269.1">
    <property type="nucleotide sequence ID" value="XM_033675503.1"/>
</dbReference>
<keyword evidence="1" id="KW-0378">Hydrolase</keyword>
<dbReference type="Pfam" id="PF00702">
    <property type="entry name" value="Hydrolase"/>
    <property type="match status" value="1"/>
</dbReference>
<protein>
    <submittedName>
        <fullName evidence="2 4">HAD-like protein</fullName>
    </submittedName>
</protein>
<dbReference type="SFLD" id="SFLDG01129">
    <property type="entry name" value="C1.5:_HAD__Beta-PGM__Phosphata"/>
    <property type="match status" value="1"/>
</dbReference>
<evidence type="ECO:0000313" key="4">
    <source>
        <dbReference type="RefSeq" id="XP_033537269.1"/>
    </source>
</evidence>
<reference evidence="4" key="3">
    <citation type="submission" date="2025-04" db="UniProtKB">
        <authorList>
            <consortium name="RefSeq"/>
        </authorList>
    </citation>
    <scope>IDENTIFICATION</scope>
    <source>
        <strain evidence="4">CBS 781.70</strain>
    </source>
</reference>
<dbReference type="GO" id="GO:0016787">
    <property type="term" value="F:hydrolase activity"/>
    <property type="evidence" value="ECO:0007669"/>
    <property type="project" value="UniProtKB-KW"/>
</dbReference>
<gene>
    <name evidence="2 4" type="ORF">P152DRAFT_370570</name>
</gene>
<dbReference type="Proteomes" id="UP000504638">
    <property type="component" value="Unplaced"/>
</dbReference>
<feature type="non-terminal residue" evidence="2">
    <location>
        <position position="254"/>
    </location>
</feature>
<evidence type="ECO:0000313" key="3">
    <source>
        <dbReference type="Proteomes" id="UP000504638"/>
    </source>
</evidence>
<dbReference type="Gene3D" id="1.10.150.750">
    <property type="match status" value="1"/>
</dbReference>
<reference evidence="4" key="2">
    <citation type="submission" date="2020-04" db="EMBL/GenBank/DDBJ databases">
        <authorList>
            <consortium name="NCBI Genome Project"/>
        </authorList>
    </citation>
    <scope>NUCLEOTIDE SEQUENCE</scope>
    <source>
        <strain evidence="4">CBS 781.70</strain>
    </source>
</reference>
<name>A0A6G1GC12_9PEZI</name>
<accession>A0A6G1GC12</accession>
<keyword evidence="3" id="KW-1185">Reference proteome</keyword>
<dbReference type="SFLD" id="SFLDS00003">
    <property type="entry name" value="Haloacid_Dehalogenase"/>
    <property type="match status" value="1"/>
</dbReference>
<dbReference type="InterPro" id="IPR051540">
    <property type="entry name" value="S-2-haloacid_dehalogenase"/>
</dbReference>
<dbReference type="Gene3D" id="3.40.50.1000">
    <property type="entry name" value="HAD superfamily/HAD-like"/>
    <property type="match status" value="1"/>
</dbReference>
<organism evidence="2">
    <name type="scientific">Eremomyces bilateralis CBS 781.70</name>
    <dbReference type="NCBI Taxonomy" id="1392243"/>
    <lineage>
        <taxon>Eukaryota</taxon>
        <taxon>Fungi</taxon>
        <taxon>Dikarya</taxon>
        <taxon>Ascomycota</taxon>
        <taxon>Pezizomycotina</taxon>
        <taxon>Dothideomycetes</taxon>
        <taxon>Dothideomycetes incertae sedis</taxon>
        <taxon>Eremomycetales</taxon>
        <taxon>Eremomycetaceae</taxon>
        <taxon>Eremomyces</taxon>
    </lineage>
</organism>
<sequence>ELTSSRLLSFDIFGTLIDWELGVFNAILTTPHFSSLSPSHPMREIKTLLPAYFTAESAIQAANPSLLYSAVVAGSFSQLVRDYNLSVPGTPETEQEALLDSTAKGVGESIGTWPAFPDTVAAMQALGKRYKLVALSNIDEASVARTLEGPLAGMKFDAVYTAEKIGSYKPDPRNFEYLLENVKRQFGVEKGEVLHVAQSIFHDHQTVGKMGLKNVWVDRKAVLGGTAASSPEVTWNWTVESLGELAEMVEKEAA</sequence>
<evidence type="ECO:0000256" key="1">
    <source>
        <dbReference type="ARBA" id="ARBA00022801"/>
    </source>
</evidence>
<evidence type="ECO:0000313" key="2">
    <source>
        <dbReference type="EMBL" id="KAF1815638.1"/>
    </source>
</evidence>
<dbReference type="InterPro" id="IPR036412">
    <property type="entry name" value="HAD-like_sf"/>
</dbReference>
<dbReference type="SUPFAM" id="SSF56784">
    <property type="entry name" value="HAD-like"/>
    <property type="match status" value="1"/>
</dbReference>
<dbReference type="InterPro" id="IPR023214">
    <property type="entry name" value="HAD_sf"/>
</dbReference>
<dbReference type="OrthoDB" id="444127at2759"/>
<dbReference type="AlphaFoldDB" id="A0A6G1GC12"/>
<feature type="non-terminal residue" evidence="2">
    <location>
        <position position="1"/>
    </location>
</feature>
<reference evidence="2 4" key="1">
    <citation type="submission" date="2020-01" db="EMBL/GenBank/DDBJ databases">
        <authorList>
            <consortium name="DOE Joint Genome Institute"/>
            <person name="Haridas S."/>
            <person name="Albert R."/>
            <person name="Binder M."/>
            <person name="Bloem J."/>
            <person name="Labutti K."/>
            <person name="Salamov A."/>
            <person name="Andreopoulos B."/>
            <person name="Baker S.E."/>
            <person name="Barry K."/>
            <person name="Bills G."/>
            <person name="Bluhm B.H."/>
            <person name="Cannon C."/>
            <person name="Castanera R."/>
            <person name="Culley D.E."/>
            <person name="Daum C."/>
            <person name="Ezra D."/>
            <person name="Gonzalez J.B."/>
            <person name="Henrissat B."/>
            <person name="Kuo A."/>
            <person name="Liang C."/>
            <person name="Lipzen A."/>
            <person name="Lutzoni F."/>
            <person name="Magnuson J."/>
            <person name="Mondo S."/>
            <person name="Nolan M."/>
            <person name="Ohm R."/>
            <person name="Pangilinan J."/>
            <person name="Park H.-J."/>
            <person name="Ramirez L."/>
            <person name="Alfaro M."/>
            <person name="Sun H."/>
            <person name="Tritt A."/>
            <person name="Yoshinaga Y."/>
            <person name="Zwiers L.-H."/>
            <person name="Turgeon B.G."/>
            <person name="Goodwin S.B."/>
            <person name="Spatafora J.W."/>
            <person name="Crous P.W."/>
            <person name="Grigoriev I.V."/>
        </authorList>
    </citation>
    <scope>NUCLEOTIDE SEQUENCE</scope>
    <source>
        <strain evidence="2 4">CBS 781.70</strain>
    </source>
</reference>
<dbReference type="PANTHER" id="PTHR43316:SF9">
    <property type="entry name" value="ACID DEHALOGENASE, PUTATIVE (AFU_ORTHOLOGUE AFUA_6G14460)-RELATED"/>
    <property type="match status" value="1"/>
</dbReference>
<proteinExistence type="predicted"/>
<dbReference type="GeneID" id="54416073"/>